<dbReference type="EMBL" id="PZKE01000003">
    <property type="protein sequence ID" value="PTE15692.1"/>
    <property type="molecule type" value="Genomic_DNA"/>
</dbReference>
<dbReference type="RefSeq" id="WP_107672368.1">
    <property type="nucleotide sequence ID" value="NZ_PZKE01000003.1"/>
</dbReference>
<proteinExistence type="predicted"/>
<feature type="signal peptide" evidence="1">
    <location>
        <begin position="1"/>
        <end position="20"/>
    </location>
</feature>
<evidence type="ECO:0000313" key="3">
    <source>
        <dbReference type="Proteomes" id="UP000241362"/>
    </source>
</evidence>
<evidence type="ECO:0008006" key="4">
    <source>
        <dbReference type="Google" id="ProtNLM"/>
    </source>
</evidence>
<reference evidence="2 3" key="1">
    <citation type="submission" date="2018-03" db="EMBL/GenBank/DDBJ databases">
        <title>Rhodobacter blasticus.</title>
        <authorList>
            <person name="Meyer T.E."/>
            <person name="Miller S."/>
            <person name="Lodha T."/>
            <person name="Gandham S."/>
            <person name="Chintalapati S."/>
            <person name="Chintalapati V.R."/>
        </authorList>
    </citation>
    <scope>NUCLEOTIDE SEQUENCE [LARGE SCALE GENOMIC DNA]</scope>
    <source>
        <strain evidence="2 3">DSM 2131</strain>
    </source>
</reference>
<gene>
    <name evidence="2" type="ORF">C5F44_04815</name>
</gene>
<organism evidence="2 3">
    <name type="scientific">Fuscovulum blasticum DSM 2131</name>
    <dbReference type="NCBI Taxonomy" id="1188250"/>
    <lineage>
        <taxon>Bacteria</taxon>
        <taxon>Pseudomonadati</taxon>
        <taxon>Pseudomonadota</taxon>
        <taxon>Alphaproteobacteria</taxon>
        <taxon>Rhodobacterales</taxon>
        <taxon>Paracoccaceae</taxon>
        <taxon>Pseudogemmobacter</taxon>
    </lineage>
</organism>
<feature type="chain" id="PRO_5015686986" description="DUF2946 domain-containing protein" evidence="1">
    <location>
        <begin position="21"/>
        <end position="113"/>
    </location>
</feature>
<sequence>MRRLLVIVALTVSLVATAFAHRMPTAQDAALEAYVLAGGSLADLCGDADGDGLPDHSDCPVCHLTATAPPAGGAVVVQDAGLILIARIEAPRESRAVRAVLDPARGLRAPPLA</sequence>
<evidence type="ECO:0000313" key="2">
    <source>
        <dbReference type="EMBL" id="PTE15692.1"/>
    </source>
</evidence>
<keyword evidence="3" id="KW-1185">Reference proteome</keyword>
<evidence type="ECO:0000256" key="1">
    <source>
        <dbReference type="SAM" id="SignalP"/>
    </source>
</evidence>
<protein>
    <recommendedName>
        <fullName evidence="4">DUF2946 domain-containing protein</fullName>
    </recommendedName>
</protein>
<dbReference type="Proteomes" id="UP000241362">
    <property type="component" value="Unassembled WGS sequence"/>
</dbReference>
<comment type="caution">
    <text evidence="2">The sequence shown here is derived from an EMBL/GenBank/DDBJ whole genome shotgun (WGS) entry which is preliminary data.</text>
</comment>
<dbReference type="AlphaFoldDB" id="A0A2T4JCQ5"/>
<name>A0A2T4JCQ5_FUSBL</name>
<keyword evidence="1" id="KW-0732">Signal</keyword>
<accession>A0A2T4JCQ5</accession>